<keyword evidence="8" id="KW-0479">Metal-binding</keyword>
<evidence type="ECO:0000256" key="5">
    <source>
        <dbReference type="ARBA" id="ARBA00020603"/>
    </source>
</evidence>
<proteinExistence type="inferred from homology"/>
<evidence type="ECO:0000256" key="8">
    <source>
        <dbReference type="ARBA" id="ARBA00022723"/>
    </source>
</evidence>
<evidence type="ECO:0000256" key="12">
    <source>
        <dbReference type="ARBA" id="ARBA00031713"/>
    </source>
</evidence>
<feature type="region of interest" description="Disordered" evidence="13">
    <location>
        <begin position="612"/>
        <end position="654"/>
    </location>
</feature>
<evidence type="ECO:0000256" key="11">
    <source>
        <dbReference type="ARBA" id="ARBA00022842"/>
    </source>
</evidence>
<dbReference type="SUPFAM" id="SSF48239">
    <property type="entry name" value="Terpenoid cyclases/Protein prenyltransferases"/>
    <property type="match status" value="1"/>
</dbReference>
<keyword evidence="9" id="KW-0677">Repeat</keyword>
<keyword evidence="10" id="KW-0862">Zinc</keyword>
<dbReference type="Pfam" id="PF00432">
    <property type="entry name" value="Prenyltrans"/>
    <property type="match status" value="1"/>
</dbReference>
<name>A0A0W0FIF4_MONRR</name>
<comment type="cofactor">
    <cofactor evidence="2">
        <name>Zn(2+)</name>
        <dbReference type="ChEBI" id="CHEBI:29105"/>
    </cofactor>
</comment>
<dbReference type="GO" id="GO:0004662">
    <property type="term" value="F:CAAX-protein geranylgeranyltransferase activity"/>
    <property type="evidence" value="ECO:0007669"/>
    <property type="project" value="UniProtKB-EC"/>
</dbReference>
<feature type="region of interest" description="Disordered" evidence="13">
    <location>
        <begin position="689"/>
        <end position="724"/>
    </location>
</feature>
<accession>A0A0W0FIF4</accession>
<keyword evidence="6" id="KW-0637">Prenyltransferase</keyword>
<dbReference type="InterPro" id="IPR008930">
    <property type="entry name" value="Terpenoid_cyclase/PrenylTrfase"/>
</dbReference>
<dbReference type="CDD" id="cd02895">
    <property type="entry name" value="GGTase-I"/>
    <property type="match status" value="1"/>
</dbReference>
<comment type="cofactor">
    <cofactor evidence="1">
        <name>Mg(2+)</name>
        <dbReference type="ChEBI" id="CHEBI:18420"/>
    </cofactor>
</comment>
<evidence type="ECO:0000256" key="10">
    <source>
        <dbReference type="ARBA" id="ARBA00022833"/>
    </source>
</evidence>
<feature type="region of interest" description="Disordered" evidence="13">
    <location>
        <begin position="352"/>
        <end position="440"/>
    </location>
</feature>
<reference evidence="15 16" key="1">
    <citation type="submission" date="2015-12" db="EMBL/GenBank/DDBJ databases">
        <title>Draft genome sequence of Moniliophthora roreri, the causal agent of frosty pod rot of cacao.</title>
        <authorList>
            <person name="Aime M.C."/>
            <person name="Diaz-Valderrama J.R."/>
            <person name="Kijpornyongpan T."/>
            <person name="Phillips-Mora W."/>
        </authorList>
    </citation>
    <scope>NUCLEOTIDE SEQUENCE [LARGE SCALE GENOMIC DNA]</scope>
    <source>
        <strain evidence="15 16">MCA 2952</strain>
    </source>
</reference>
<evidence type="ECO:0000256" key="1">
    <source>
        <dbReference type="ARBA" id="ARBA00001946"/>
    </source>
</evidence>
<feature type="compositionally biased region" description="Polar residues" evidence="13">
    <location>
        <begin position="393"/>
        <end position="405"/>
    </location>
</feature>
<feature type="compositionally biased region" description="Low complexity" evidence="13">
    <location>
        <begin position="689"/>
        <end position="706"/>
    </location>
</feature>
<dbReference type="InterPro" id="IPR045089">
    <property type="entry name" value="PGGT1B-like"/>
</dbReference>
<evidence type="ECO:0000256" key="7">
    <source>
        <dbReference type="ARBA" id="ARBA00022679"/>
    </source>
</evidence>
<dbReference type="PANTHER" id="PTHR11774:SF4">
    <property type="entry name" value="GERANYLGERANYL TRANSFERASE TYPE-1 SUBUNIT BETA"/>
    <property type="match status" value="1"/>
</dbReference>
<dbReference type="EMBL" id="LATX01001926">
    <property type="protein sequence ID" value="KTB36097.1"/>
    <property type="molecule type" value="Genomic_DNA"/>
</dbReference>
<evidence type="ECO:0000256" key="2">
    <source>
        <dbReference type="ARBA" id="ARBA00001947"/>
    </source>
</evidence>
<dbReference type="GO" id="GO:0005953">
    <property type="term" value="C:CAAX-protein geranylgeranyltransferase complex"/>
    <property type="evidence" value="ECO:0007669"/>
    <property type="project" value="InterPro"/>
</dbReference>
<protein>
    <recommendedName>
        <fullName evidence="5">Geranylgeranyl transferase type-1 subunit beta</fullName>
        <ecNumber evidence="4">2.5.1.59</ecNumber>
    </recommendedName>
    <alternativeName>
        <fullName evidence="12">Geranylgeranyl transferase type I subunit beta</fullName>
    </alternativeName>
</protein>
<evidence type="ECO:0000256" key="4">
    <source>
        <dbReference type="ARBA" id="ARBA00012700"/>
    </source>
</evidence>
<evidence type="ECO:0000256" key="9">
    <source>
        <dbReference type="ARBA" id="ARBA00022737"/>
    </source>
</evidence>
<dbReference type="EC" id="2.5.1.59" evidence="4"/>
<evidence type="ECO:0000313" key="16">
    <source>
        <dbReference type="Proteomes" id="UP000054988"/>
    </source>
</evidence>
<keyword evidence="11" id="KW-0460">Magnesium</keyword>
<gene>
    <name evidence="15" type="ORF">WG66_11327</name>
</gene>
<dbReference type="InterPro" id="IPR001330">
    <property type="entry name" value="Prenyltrans"/>
</dbReference>
<comment type="caution">
    <text evidence="15">The sequence shown here is derived from an EMBL/GenBank/DDBJ whole genome shotgun (WGS) entry which is preliminary data.</text>
</comment>
<sequence length="724" mass="79687">MSNESLTDFQLPPLGRGGHAGHVKRCLIGLPSSQVEADSSRLALAFYCIGSLDLLGVINDQISDNERESWKTWIWEQQTRGRHGTGFRPSPFMTSGMVLDSTQEYHDYDSPHLIMTYTALLSLAILRDDFSRLDRRGLVEFLRACQTENGSFTTVPKSGDTDLRTLYCAFAISSMLDDWSGIDIDRALSFVKSCRTYEGGYGQYPHCEASGGPTYVAIASIHLTPSHYPRLNPEEVQKSVHWLIHNQSSCGGFSGRTNKEADACYCFWCGATLKILGAGHLVDYSALSKFTAECQFKFGGIAKSPGERPDPYHTYLSLAALSIYPPSLDPNGIAKTSWEFEAFDPLLNARHETARWSPSPPVTQPSRKSVDTTRPRHTVTYDGQEVEYKMDSATIQTPSTLSTPTNRKRKYENETPSQRIKREKAAERQRRKRERDRNAHLGIVAPPAARDYQQNQHPIAQGEELQAVEYEDMTPEEAARRERVRAAARERQRKHRALVKQRKMQELGMDMGNEVGVDGLTYPEGAYQLSDMQQPPPPGNPVDPQTGEPAFPRAPHGNGGQMFATTLLLSFSCAPLLKQHLLDTLQMSNDELASLEPVIAEAWDQWDRQRRQPFDPQNHYDQSASNTSATTTTSTTSTSSNSTSAFPHLAAPGASPSETAAAAIAAVVTPDFRARFHRSILAPTPFQAQAAAAAAQAGVGTGSPVPSGGGAIDPHLSGEAKEES</sequence>
<evidence type="ECO:0000256" key="13">
    <source>
        <dbReference type="SAM" id="MobiDB-lite"/>
    </source>
</evidence>
<dbReference type="AlphaFoldDB" id="A0A0W0FIF4"/>
<dbReference type="Gene3D" id="1.50.10.20">
    <property type="match status" value="1"/>
</dbReference>
<evidence type="ECO:0000259" key="14">
    <source>
        <dbReference type="Pfam" id="PF00432"/>
    </source>
</evidence>
<dbReference type="GO" id="GO:0046872">
    <property type="term" value="F:metal ion binding"/>
    <property type="evidence" value="ECO:0007669"/>
    <property type="project" value="UniProtKB-KW"/>
</dbReference>
<evidence type="ECO:0000256" key="6">
    <source>
        <dbReference type="ARBA" id="ARBA00022602"/>
    </source>
</evidence>
<feature type="region of interest" description="Disordered" evidence="13">
    <location>
        <begin position="531"/>
        <end position="550"/>
    </location>
</feature>
<feature type="domain" description="Prenyltransferase alpha-alpha toroid" evidence="14">
    <location>
        <begin position="17"/>
        <end position="348"/>
    </location>
</feature>
<comment type="similarity">
    <text evidence="3">Belongs to the protein prenyltransferase subunit beta family.</text>
</comment>
<evidence type="ECO:0000256" key="3">
    <source>
        <dbReference type="ARBA" id="ARBA00010497"/>
    </source>
</evidence>
<evidence type="ECO:0000313" key="15">
    <source>
        <dbReference type="EMBL" id="KTB36097.1"/>
    </source>
</evidence>
<dbReference type="eggNOG" id="KOG0367">
    <property type="taxonomic scope" value="Eukaryota"/>
</dbReference>
<dbReference type="InterPro" id="IPR041960">
    <property type="entry name" value="GGTase_I_beta"/>
</dbReference>
<organism evidence="15 16">
    <name type="scientific">Moniliophthora roreri</name>
    <name type="common">Frosty pod rot fungus</name>
    <name type="synonym">Monilia roreri</name>
    <dbReference type="NCBI Taxonomy" id="221103"/>
    <lineage>
        <taxon>Eukaryota</taxon>
        <taxon>Fungi</taxon>
        <taxon>Dikarya</taxon>
        <taxon>Basidiomycota</taxon>
        <taxon>Agaricomycotina</taxon>
        <taxon>Agaricomycetes</taxon>
        <taxon>Agaricomycetidae</taxon>
        <taxon>Agaricales</taxon>
        <taxon>Marasmiineae</taxon>
        <taxon>Marasmiaceae</taxon>
        <taxon>Moniliophthora</taxon>
    </lineage>
</organism>
<feature type="compositionally biased region" description="Low complexity" evidence="13">
    <location>
        <begin position="623"/>
        <end position="654"/>
    </location>
</feature>
<keyword evidence="7" id="KW-0808">Transferase</keyword>
<dbReference type="Proteomes" id="UP000054988">
    <property type="component" value="Unassembled WGS sequence"/>
</dbReference>
<dbReference type="PANTHER" id="PTHR11774">
    <property type="entry name" value="GERANYLGERANYL TRANSFERASE TYPE BETA SUBUNIT"/>
    <property type="match status" value="1"/>
</dbReference>